<dbReference type="GO" id="GO:0034647">
    <property type="term" value="F:histone H3K4me/H3K4me2/H3K4me3 demethylase activity"/>
    <property type="evidence" value="ECO:0007669"/>
    <property type="project" value="TreeGrafter"/>
</dbReference>
<dbReference type="SUPFAM" id="SSF51197">
    <property type="entry name" value="Clavaminate synthase-like"/>
    <property type="match status" value="1"/>
</dbReference>
<evidence type="ECO:0000259" key="4">
    <source>
        <dbReference type="PROSITE" id="PS51184"/>
    </source>
</evidence>
<keyword evidence="6" id="KW-1185">Reference proteome</keyword>
<reference evidence="6" key="1">
    <citation type="journal article" date="2019" name="Curr. Biol.">
        <title>Genome Sequence of Striga asiatica Provides Insight into the Evolution of Plant Parasitism.</title>
        <authorList>
            <person name="Yoshida S."/>
            <person name="Kim S."/>
            <person name="Wafula E.K."/>
            <person name="Tanskanen J."/>
            <person name="Kim Y.M."/>
            <person name="Honaas L."/>
            <person name="Yang Z."/>
            <person name="Spallek T."/>
            <person name="Conn C.E."/>
            <person name="Ichihashi Y."/>
            <person name="Cheong K."/>
            <person name="Cui S."/>
            <person name="Der J.P."/>
            <person name="Gundlach H."/>
            <person name="Jiao Y."/>
            <person name="Hori C."/>
            <person name="Ishida J.K."/>
            <person name="Kasahara H."/>
            <person name="Kiba T."/>
            <person name="Kim M.S."/>
            <person name="Koo N."/>
            <person name="Laohavisit A."/>
            <person name="Lee Y.H."/>
            <person name="Lumba S."/>
            <person name="McCourt P."/>
            <person name="Mortimer J.C."/>
            <person name="Mutuku J.M."/>
            <person name="Nomura T."/>
            <person name="Sasaki-Sekimoto Y."/>
            <person name="Seto Y."/>
            <person name="Wang Y."/>
            <person name="Wakatake T."/>
            <person name="Sakakibara H."/>
            <person name="Demura T."/>
            <person name="Yamaguchi S."/>
            <person name="Yoneyama K."/>
            <person name="Manabe R.I."/>
            <person name="Nelson D.C."/>
            <person name="Schulman A.H."/>
            <person name="Timko M.P."/>
            <person name="dePamphilis C.W."/>
            <person name="Choi D."/>
            <person name="Shirasu K."/>
        </authorList>
    </citation>
    <scope>NUCLEOTIDE SEQUENCE [LARGE SCALE GENOMIC DNA]</scope>
    <source>
        <strain evidence="6">cv. UVA1</strain>
    </source>
</reference>
<accession>A0A5A7PAH5</accession>
<dbReference type="Proteomes" id="UP000325081">
    <property type="component" value="Unassembled WGS sequence"/>
</dbReference>
<dbReference type="PANTHER" id="PTHR10694">
    <property type="entry name" value="LYSINE-SPECIFIC DEMETHYLASE"/>
    <property type="match status" value="1"/>
</dbReference>
<evidence type="ECO:0000256" key="2">
    <source>
        <dbReference type="ARBA" id="ARBA00023242"/>
    </source>
</evidence>
<dbReference type="Pfam" id="PF02373">
    <property type="entry name" value="JmjC"/>
    <property type="match status" value="1"/>
</dbReference>
<dbReference type="InterPro" id="IPR004198">
    <property type="entry name" value="Znf_C5HC2"/>
</dbReference>
<protein>
    <submittedName>
        <fullName evidence="5">Transcription factor</fullName>
    </submittedName>
</protein>
<name>A0A5A7PAH5_STRAF</name>
<dbReference type="AlphaFoldDB" id="A0A5A7PAH5"/>
<dbReference type="PROSITE" id="PS51184">
    <property type="entry name" value="JMJC"/>
    <property type="match status" value="1"/>
</dbReference>
<sequence>MRTKRSLTHAKKKAEEDLAVPPGFVSLTSFTLKRKFIGRKADDVMAVDKKSRAGSVDTPLRNVEIEKFKASFKQRPWICYDQFENVQETERNDASSLPHKDSVSVCLPEGTIWGCANCHDCVKVTARCQPNESSLPSLSDAPIFYPTQEEFKDTLKYIAKIRPTAENYGICRIVPPPSSLLEENKTWGGSKFATRFQNIDGLQNLYAKKKLSEFEHGPDFTLKSFKKCADDFKAQYFRKYGKGPLVAARIEGEYWRIIEKPNVEVKVLCAEFSSSTNSTKEVAKCDEYVESGWNLKNIPKLPGSLLPFGCYKTSEGLVPQLFIGMCFASQCWVYLMDIVLFDLTVKQRTEDHHLYSISYLLSGEPKVCYGIPFEYSFRFVEVVKKLHPELAKHPDFPHKLVPQLPLSVLVSQGIPVYRCVQNPMEFIVTFPGAYHTEFSCGFNFAETVRFAPFDWLPYGQKIVELYVEKCFKTSISQDKLLIGAAKEAVKAQWESFALKTKTVQNQMWISACGKNGIFTNAVKERVRDERVRRKYLCNMAQSSAWDGLEAASKLDCTICSYDLYLSAVKCSCSPNKYACLRHSKLLCSCPWTSKRFFFRYEITELDLLVEALEGNLKAIHSWAKQKAQPDSGIKISENA</sequence>
<comment type="caution">
    <text evidence="5">The sequence shown here is derived from an EMBL/GenBank/DDBJ whole genome shotgun (WGS) entry which is preliminary data.</text>
</comment>
<evidence type="ECO:0000313" key="5">
    <source>
        <dbReference type="EMBL" id="GER29682.1"/>
    </source>
</evidence>
<dbReference type="OrthoDB" id="1678912at2759"/>
<organism evidence="5 6">
    <name type="scientific">Striga asiatica</name>
    <name type="common">Asiatic witchweed</name>
    <name type="synonym">Buchnera asiatica</name>
    <dbReference type="NCBI Taxonomy" id="4170"/>
    <lineage>
        <taxon>Eukaryota</taxon>
        <taxon>Viridiplantae</taxon>
        <taxon>Streptophyta</taxon>
        <taxon>Embryophyta</taxon>
        <taxon>Tracheophyta</taxon>
        <taxon>Spermatophyta</taxon>
        <taxon>Magnoliopsida</taxon>
        <taxon>eudicotyledons</taxon>
        <taxon>Gunneridae</taxon>
        <taxon>Pentapetalae</taxon>
        <taxon>asterids</taxon>
        <taxon>lamiids</taxon>
        <taxon>Lamiales</taxon>
        <taxon>Orobanchaceae</taxon>
        <taxon>Buchnereae</taxon>
        <taxon>Striga</taxon>
    </lineage>
</organism>
<dbReference type="GO" id="GO:0000785">
    <property type="term" value="C:chromatin"/>
    <property type="evidence" value="ECO:0007669"/>
    <property type="project" value="TreeGrafter"/>
</dbReference>
<dbReference type="Pfam" id="PF02375">
    <property type="entry name" value="JmjN"/>
    <property type="match status" value="1"/>
</dbReference>
<evidence type="ECO:0000259" key="3">
    <source>
        <dbReference type="PROSITE" id="PS51183"/>
    </source>
</evidence>
<evidence type="ECO:0000313" key="6">
    <source>
        <dbReference type="Proteomes" id="UP000325081"/>
    </source>
</evidence>
<evidence type="ECO:0000256" key="1">
    <source>
        <dbReference type="ARBA" id="ARBA00004123"/>
    </source>
</evidence>
<comment type="subcellular location">
    <subcellularLocation>
        <location evidence="1">Nucleus</location>
    </subcellularLocation>
</comment>
<dbReference type="PROSITE" id="PS51183">
    <property type="entry name" value="JMJN"/>
    <property type="match status" value="1"/>
</dbReference>
<feature type="domain" description="JmjN" evidence="3">
    <location>
        <begin position="141"/>
        <end position="182"/>
    </location>
</feature>
<dbReference type="EMBL" id="BKCP01004224">
    <property type="protein sequence ID" value="GER29682.1"/>
    <property type="molecule type" value="Genomic_DNA"/>
</dbReference>
<keyword evidence="2" id="KW-0539">Nucleus</keyword>
<dbReference type="GO" id="GO:0005634">
    <property type="term" value="C:nucleus"/>
    <property type="evidence" value="ECO:0007669"/>
    <property type="project" value="UniProtKB-SubCell"/>
</dbReference>
<dbReference type="Gene3D" id="2.60.120.650">
    <property type="entry name" value="Cupin"/>
    <property type="match status" value="1"/>
</dbReference>
<dbReference type="InterPro" id="IPR003347">
    <property type="entry name" value="JmjC_dom"/>
</dbReference>
<feature type="domain" description="JmjC" evidence="4">
    <location>
        <begin position="287"/>
        <end position="467"/>
    </location>
</feature>
<dbReference type="PANTHER" id="PTHR10694:SF113">
    <property type="entry name" value="PROTEIN JUMONJI"/>
    <property type="match status" value="1"/>
</dbReference>
<proteinExistence type="predicted"/>
<dbReference type="SMART" id="SM00558">
    <property type="entry name" value="JmjC"/>
    <property type="match status" value="1"/>
</dbReference>
<dbReference type="SMART" id="SM00545">
    <property type="entry name" value="JmjN"/>
    <property type="match status" value="1"/>
</dbReference>
<gene>
    <name evidence="5" type="ORF">STAS_05557</name>
</gene>
<dbReference type="Pfam" id="PF02928">
    <property type="entry name" value="zf-C5HC2"/>
    <property type="match status" value="1"/>
</dbReference>
<dbReference type="InterPro" id="IPR003349">
    <property type="entry name" value="JmjN"/>
</dbReference>
<dbReference type="GO" id="GO:0010468">
    <property type="term" value="P:regulation of gene expression"/>
    <property type="evidence" value="ECO:0007669"/>
    <property type="project" value="TreeGrafter"/>
</dbReference>